<accession>A0A6I8NMF2</accession>
<feature type="region of interest" description="Disordered" evidence="2">
    <location>
        <begin position="149"/>
        <end position="195"/>
    </location>
</feature>
<feature type="region of interest" description="Disordered" evidence="2">
    <location>
        <begin position="67"/>
        <end position="94"/>
    </location>
</feature>
<feature type="compositionally biased region" description="Pro residues" evidence="2">
    <location>
        <begin position="75"/>
        <end position="90"/>
    </location>
</feature>
<dbReference type="GO" id="GO:1905515">
    <property type="term" value="P:non-motile cilium assembly"/>
    <property type="evidence" value="ECO:0007669"/>
    <property type="project" value="Ensembl"/>
</dbReference>
<dbReference type="GO" id="GO:0000922">
    <property type="term" value="C:spindle pole"/>
    <property type="evidence" value="ECO:0007669"/>
    <property type="project" value="Ensembl"/>
</dbReference>
<feature type="compositionally biased region" description="Polar residues" evidence="2">
    <location>
        <begin position="179"/>
        <end position="195"/>
    </location>
</feature>
<evidence type="ECO:0000313" key="4">
    <source>
        <dbReference type="Proteomes" id="UP000002279"/>
    </source>
</evidence>
<dbReference type="GO" id="GO:0005814">
    <property type="term" value="C:centriole"/>
    <property type="evidence" value="ECO:0000318"/>
    <property type="project" value="GO_Central"/>
</dbReference>
<dbReference type="Bgee" id="ENSOANG00000012728">
    <property type="expression patterns" value="Expressed in testis and 8 other cell types or tissues"/>
</dbReference>
<dbReference type="GO" id="GO:0005829">
    <property type="term" value="C:cytosol"/>
    <property type="evidence" value="ECO:0007669"/>
    <property type="project" value="Ensembl"/>
</dbReference>
<dbReference type="GO" id="GO:0007005">
    <property type="term" value="P:mitochondrion organization"/>
    <property type="evidence" value="ECO:0000318"/>
    <property type="project" value="GO_Central"/>
</dbReference>
<feature type="region of interest" description="Disordered" evidence="2">
    <location>
        <begin position="1"/>
        <end position="48"/>
    </location>
</feature>
<gene>
    <name evidence="3" type="primary">CEP89</name>
</gene>
<sequence length="843" mass="96584">MRRAIVGGGGRSSGRKRPRLRGRDGGEGARRGRRELSPPRPFVAEMPLPFRRSRRVQFKHIAHGLVPAATLAPRPAVPRTPPPRSPNPSPERPRSALAAAILVTTLTGRTVAIPQPRQRSRSESDTTYLEQDSLIEPYATVTELRFGENLASGQSKRSSLPSPETTGFDEDEDVETYLSDGNGQPISPSTQTEVKSCTNDPLYAVPHKKKEKTAGSLGVDCKENGISSEEDEFPGLPSQPQNTAVKAEDMHPVLILEDGELPAEKLLTDKPPPSPDVAGRKRQDRLHLTKDKFQELKQENRCLASINQSMALELKELKLQMKELQTKFKKIGKENGNPKETEMNPHEEGEVAELLSLRQQAQELVDENDNLKRMVHRLNVELSRYQTKFRQLSEEEIVKIEGLPMEGPPPPWLLDMKYLSPLLLAYEDRMKEKDDLNVTLEEEMRMIRIQVEEVIKENEELHKQLIKRSPITSKEWRQLQSQAELVLEENGVLLKQLEIHQAKVKEIQPEHDQKVSELTKQLVLLEAKQQRQEKELTENQEQLEMLQSKCQELKTHLDGRIALDVHTKTVNELKSQLHKEEEKRNSEMEDLMGRITSLQAHTKSLLLEKNNLVAENKVLEAELEMAKKTNRRSQKKINHLKQQVEKAMEKEVEAHQYLANLIGLAENITQERDHLIQLAKCLESEKLGVINKIMEGNIRLGKLEEKVKVYKRKAAVKLGNINLRMTEQEEDFAGKTAQYQREMKHLQWLLQDKQQTLDEVLQQKREIEGELEVVWESTSKENRRMKELLHASLQKTDMWKTVKVNESCLDEIPSRDFIFGHDVSYCDIKPSPNNHHSQKEPLN</sequence>
<dbReference type="GO" id="GO:0005758">
    <property type="term" value="C:mitochondrial intermembrane space"/>
    <property type="evidence" value="ECO:0007669"/>
    <property type="project" value="Ensembl"/>
</dbReference>
<proteinExistence type="predicted"/>
<dbReference type="GO" id="GO:0060271">
    <property type="term" value="P:cilium assembly"/>
    <property type="evidence" value="ECO:0000318"/>
    <property type="project" value="GO_Central"/>
</dbReference>
<dbReference type="GO" id="GO:0097539">
    <property type="term" value="C:ciliary transition fiber"/>
    <property type="evidence" value="ECO:0000318"/>
    <property type="project" value="GO_Central"/>
</dbReference>
<dbReference type="Proteomes" id="UP000002279">
    <property type="component" value="Chromosome 11"/>
</dbReference>
<reference evidence="3" key="3">
    <citation type="submission" date="2025-09" db="UniProtKB">
        <authorList>
            <consortium name="Ensembl"/>
        </authorList>
    </citation>
    <scope>IDENTIFICATION</scope>
    <source>
        <strain evidence="3">Glennie</strain>
    </source>
</reference>
<dbReference type="AlphaFoldDB" id="A0A6I8NMF2"/>
<dbReference type="OMA" id="ENQQMRE"/>
<evidence type="ECO:0000313" key="3">
    <source>
        <dbReference type="Ensembl" id="ENSOANP00000041857.1"/>
    </source>
</evidence>
<dbReference type="PANTHER" id="PTHR36170">
    <property type="entry name" value="CENTROSOMAL PROTEIN OF 89 KDA"/>
    <property type="match status" value="1"/>
</dbReference>
<dbReference type="InterPro" id="IPR033545">
    <property type="entry name" value="CEP89"/>
</dbReference>
<reference evidence="3" key="2">
    <citation type="submission" date="2025-08" db="UniProtKB">
        <authorList>
            <consortium name="Ensembl"/>
        </authorList>
    </citation>
    <scope>IDENTIFICATION</scope>
    <source>
        <strain evidence="3">Glennie</strain>
    </source>
</reference>
<dbReference type="GO" id="GO:0007268">
    <property type="term" value="P:chemical synaptic transmission"/>
    <property type="evidence" value="ECO:0007669"/>
    <property type="project" value="InterPro"/>
</dbReference>
<feature type="coiled-coil region" evidence="1">
    <location>
        <begin position="423"/>
        <end position="464"/>
    </location>
</feature>
<feature type="compositionally biased region" description="Basic and acidic residues" evidence="2">
    <location>
        <begin position="21"/>
        <end position="37"/>
    </location>
</feature>
<keyword evidence="1" id="KW-0175">Coiled coil</keyword>
<dbReference type="GO" id="GO:0097730">
    <property type="term" value="C:non-motile cilium"/>
    <property type="evidence" value="ECO:0007669"/>
    <property type="project" value="Ensembl"/>
</dbReference>
<dbReference type="GO" id="GO:0033617">
    <property type="term" value="P:mitochondrial respiratory chain complex IV assembly"/>
    <property type="evidence" value="ECO:0007669"/>
    <property type="project" value="Ensembl"/>
</dbReference>
<protein>
    <submittedName>
        <fullName evidence="3">Centrosomal protein 89</fullName>
    </submittedName>
</protein>
<name>A0A6I8NMF2_ORNAN</name>
<dbReference type="FunCoup" id="A0A6I8NMF2">
    <property type="interactions" value="933"/>
</dbReference>
<dbReference type="GO" id="GO:0045202">
    <property type="term" value="C:synapse"/>
    <property type="evidence" value="ECO:0007669"/>
    <property type="project" value="GOC"/>
</dbReference>
<dbReference type="InParanoid" id="A0A6I8NMF2"/>
<evidence type="ECO:0000256" key="1">
    <source>
        <dbReference type="SAM" id="Coils"/>
    </source>
</evidence>
<feature type="coiled-coil region" evidence="1">
    <location>
        <begin position="515"/>
        <end position="685"/>
    </location>
</feature>
<feature type="coiled-coil region" evidence="1">
    <location>
        <begin position="307"/>
        <end position="395"/>
    </location>
</feature>
<dbReference type="PANTHER" id="PTHR36170:SF1">
    <property type="entry name" value="CENTROSOMAL PROTEIN OF 89 KDA"/>
    <property type="match status" value="1"/>
</dbReference>
<evidence type="ECO:0000256" key="2">
    <source>
        <dbReference type="SAM" id="MobiDB-lite"/>
    </source>
</evidence>
<dbReference type="GeneTree" id="ENSGT00390000018876"/>
<dbReference type="GO" id="GO:0031514">
    <property type="term" value="C:motile cilium"/>
    <property type="evidence" value="ECO:0007669"/>
    <property type="project" value="Ensembl"/>
</dbReference>
<dbReference type="GO" id="GO:0036064">
    <property type="term" value="C:ciliary basal body"/>
    <property type="evidence" value="ECO:0007669"/>
    <property type="project" value="Ensembl"/>
</dbReference>
<dbReference type="GO" id="GO:0016604">
    <property type="term" value="C:nuclear body"/>
    <property type="evidence" value="ECO:0007669"/>
    <property type="project" value="Ensembl"/>
</dbReference>
<dbReference type="GO" id="GO:0005813">
    <property type="term" value="C:centrosome"/>
    <property type="evidence" value="ECO:0007669"/>
    <property type="project" value="Ensembl"/>
</dbReference>
<feature type="compositionally biased region" description="Polar residues" evidence="2">
    <location>
        <begin position="151"/>
        <end position="165"/>
    </location>
</feature>
<dbReference type="Ensembl" id="ENSOANT00000048931.1">
    <property type="protein sequence ID" value="ENSOANP00000041857.1"/>
    <property type="gene ID" value="ENSOANG00000012728.3"/>
</dbReference>
<organism evidence="3 4">
    <name type="scientific">Ornithorhynchus anatinus</name>
    <name type="common">Duckbill platypus</name>
    <dbReference type="NCBI Taxonomy" id="9258"/>
    <lineage>
        <taxon>Eukaryota</taxon>
        <taxon>Metazoa</taxon>
        <taxon>Chordata</taxon>
        <taxon>Craniata</taxon>
        <taxon>Vertebrata</taxon>
        <taxon>Euteleostomi</taxon>
        <taxon>Mammalia</taxon>
        <taxon>Monotremata</taxon>
        <taxon>Ornithorhynchidae</taxon>
        <taxon>Ornithorhynchus</taxon>
    </lineage>
</organism>
<feature type="region of interest" description="Disordered" evidence="2">
    <location>
        <begin position="108"/>
        <end position="130"/>
    </location>
</feature>
<reference evidence="3 4" key="1">
    <citation type="journal article" date="2008" name="Nature">
        <title>Genome analysis of the platypus reveals unique signatures of evolution.</title>
        <authorList>
            <person name="Warren W.C."/>
            <person name="Hillier L.W."/>
            <person name="Marshall Graves J.A."/>
            <person name="Birney E."/>
            <person name="Ponting C.P."/>
            <person name="Grutzner F."/>
            <person name="Belov K."/>
            <person name="Miller W."/>
            <person name="Clarke L."/>
            <person name="Chinwalla A.T."/>
            <person name="Yang S.P."/>
            <person name="Heger A."/>
            <person name="Locke D.P."/>
            <person name="Miethke P."/>
            <person name="Waters P.D."/>
            <person name="Veyrunes F."/>
            <person name="Fulton L."/>
            <person name="Fulton B."/>
            <person name="Graves T."/>
            <person name="Wallis J."/>
            <person name="Puente X.S."/>
            <person name="Lopez-Otin C."/>
            <person name="Ordonez G.R."/>
            <person name="Eichler E.E."/>
            <person name="Chen L."/>
            <person name="Cheng Z."/>
            <person name="Deakin J.E."/>
            <person name="Alsop A."/>
            <person name="Thompson K."/>
            <person name="Kirby P."/>
            <person name="Papenfuss A.T."/>
            <person name="Wakefield M.J."/>
            <person name="Olender T."/>
            <person name="Lancet D."/>
            <person name="Huttley G.A."/>
            <person name="Smit A.F."/>
            <person name="Pask A."/>
            <person name="Temple-Smith P."/>
            <person name="Batzer M.A."/>
            <person name="Walker J.A."/>
            <person name="Konkel M.K."/>
            <person name="Harris R.S."/>
            <person name="Whittington C.M."/>
            <person name="Wong E.S."/>
            <person name="Gemmell N.J."/>
            <person name="Buschiazzo E."/>
            <person name="Vargas Jentzsch I.M."/>
            <person name="Merkel A."/>
            <person name="Schmitz J."/>
            <person name="Zemann A."/>
            <person name="Churakov G."/>
            <person name="Kriegs J.O."/>
            <person name="Brosius J."/>
            <person name="Murchison E.P."/>
            <person name="Sachidanandam R."/>
            <person name="Smith C."/>
            <person name="Hannon G.J."/>
            <person name="Tsend-Ayush E."/>
            <person name="McMillan D."/>
            <person name="Attenborough R."/>
            <person name="Rens W."/>
            <person name="Ferguson-Smith M."/>
            <person name="Lefevre C.M."/>
            <person name="Sharp J.A."/>
            <person name="Nicholas K.R."/>
            <person name="Ray D.A."/>
            <person name="Kube M."/>
            <person name="Reinhardt R."/>
            <person name="Pringle T.H."/>
            <person name="Taylor J."/>
            <person name="Jones R.C."/>
            <person name="Nixon B."/>
            <person name="Dacheux J.L."/>
            <person name="Niwa H."/>
            <person name="Sekita Y."/>
            <person name="Huang X."/>
            <person name="Stark A."/>
            <person name="Kheradpour P."/>
            <person name="Kellis M."/>
            <person name="Flicek P."/>
            <person name="Chen Y."/>
            <person name="Webber C."/>
            <person name="Hardison R."/>
            <person name="Nelson J."/>
            <person name="Hallsworth-Pepin K."/>
            <person name="Delehaunty K."/>
            <person name="Markovic C."/>
            <person name="Minx P."/>
            <person name="Feng Y."/>
            <person name="Kremitzki C."/>
            <person name="Mitreva M."/>
            <person name="Glasscock J."/>
            <person name="Wylie T."/>
            <person name="Wohldmann P."/>
            <person name="Thiru P."/>
            <person name="Nhan M.N."/>
            <person name="Pohl C.S."/>
            <person name="Smith S.M."/>
            <person name="Hou S."/>
            <person name="Nefedov M."/>
            <person name="de Jong P.J."/>
            <person name="Renfree M.B."/>
            <person name="Mardis E.R."/>
            <person name="Wilson R.K."/>
        </authorList>
    </citation>
    <scope>NUCLEOTIDE SEQUENCE [LARGE SCALE GENOMIC DNA]</scope>
    <source>
        <strain evidence="3 4">Glennie</strain>
    </source>
</reference>
<feature type="compositionally biased region" description="Gly residues" evidence="2">
    <location>
        <begin position="1"/>
        <end position="12"/>
    </location>
</feature>
<keyword evidence="4" id="KW-1185">Reference proteome</keyword>